<dbReference type="SUPFAM" id="SSF56672">
    <property type="entry name" value="DNA/RNA polymerases"/>
    <property type="match status" value="1"/>
</dbReference>
<dbReference type="PANTHER" id="PTHR34047">
    <property type="entry name" value="NUCLEAR INTRON MATURASE 1, MITOCHONDRIAL-RELATED"/>
    <property type="match status" value="1"/>
</dbReference>
<dbReference type="PROSITE" id="PS50878">
    <property type="entry name" value="RT_POL"/>
    <property type="match status" value="1"/>
</dbReference>
<dbReference type="Pfam" id="PF00078">
    <property type="entry name" value="RVT_1"/>
    <property type="match status" value="1"/>
</dbReference>
<dbReference type="PANTHER" id="PTHR34047:SF8">
    <property type="entry name" value="PROTEIN YKFC"/>
    <property type="match status" value="1"/>
</dbReference>
<comment type="similarity">
    <text evidence="1">Belongs to the bacterial reverse transcriptase family.</text>
</comment>
<dbReference type="EMBL" id="QSTF01000007">
    <property type="protein sequence ID" value="RGM41653.1"/>
    <property type="molecule type" value="Genomic_DNA"/>
</dbReference>
<dbReference type="InterPro" id="IPR043502">
    <property type="entry name" value="DNA/RNA_pol_sf"/>
</dbReference>
<evidence type="ECO:0000313" key="4">
    <source>
        <dbReference type="Proteomes" id="UP000260780"/>
    </source>
</evidence>
<dbReference type="InterPro" id="IPR000477">
    <property type="entry name" value="RT_dom"/>
</dbReference>
<gene>
    <name evidence="3" type="ORF">DXC17_04505</name>
</gene>
<dbReference type="CDD" id="cd01646">
    <property type="entry name" value="RT_Bac_retron_I"/>
    <property type="match status" value="1"/>
</dbReference>
<protein>
    <recommendedName>
        <fullName evidence="2">Reverse transcriptase domain-containing protein</fullName>
    </recommendedName>
</protein>
<dbReference type="InterPro" id="IPR051083">
    <property type="entry name" value="GrpII_Intron_Splice-Mob/Def"/>
</dbReference>
<sequence>MKRIGNIMSEVVEYSNMYESYKQVLRGTKRKQSQSGQRIIQDTERILTGLSESLADGSFEISGYKDIDVVEGGKLRHIQVLSLRERIAINAVMRVVDKHLLPRYIRTTSASIVGRGMHDLMKYIRDDIRNDVDGTRYCLKMDIHKFYESIDQDAMMDCVKRLFKDKILICLLDKFVRMMPSGISIGLRSSQCLGNLLLSVVVDHYLKDELGVKYYYRYCDDMVVLSSNKEYLWSIYNVIKERLDGINLEIKDNVRVFPTEQGIDFIGYVIFPDHVLLRKRIKKKFARKMHEVKSSKRRDVLIASFYGMTKHADCCRLFKKLTNKDMKKFSEMGVVYTPADGKKRFPGQTVSLKTLINLEIEVHDYETDIKTSEGEGRYLVSIRIKKTGEWKKFFTASEEMKAILDQISDMEDGFPFETVLEPETFDGNKVKYKFT</sequence>
<reference evidence="3 4" key="1">
    <citation type="submission" date="2018-08" db="EMBL/GenBank/DDBJ databases">
        <title>A genome reference for cultivated species of the human gut microbiota.</title>
        <authorList>
            <person name="Zou Y."/>
            <person name="Xue W."/>
            <person name="Luo G."/>
        </authorList>
    </citation>
    <scope>NUCLEOTIDE SEQUENCE [LARGE SCALE GENOMIC DNA]</scope>
    <source>
        <strain evidence="3 4">OM08-14</strain>
    </source>
</reference>
<evidence type="ECO:0000256" key="1">
    <source>
        <dbReference type="ARBA" id="ARBA00034120"/>
    </source>
</evidence>
<evidence type="ECO:0000313" key="3">
    <source>
        <dbReference type="EMBL" id="RGM41653.1"/>
    </source>
</evidence>
<dbReference type="RefSeq" id="WP_117747547.1">
    <property type="nucleotide sequence ID" value="NZ_JAQCSP010000004.1"/>
</dbReference>
<dbReference type="Proteomes" id="UP000260780">
    <property type="component" value="Unassembled WGS sequence"/>
</dbReference>
<organism evidence="3 4">
    <name type="scientific">Phocaeicola plebeius</name>
    <dbReference type="NCBI Taxonomy" id="310297"/>
    <lineage>
        <taxon>Bacteria</taxon>
        <taxon>Pseudomonadati</taxon>
        <taxon>Bacteroidota</taxon>
        <taxon>Bacteroidia</taxon>
        <taxon>Bacteroidales</taxon>
        <taxon>Bacteroidaceae</taxon>
        <taxon>Phocaeicola</taxon>
    </lineage>
</organism>
<comment type="caution">
    <text evidence="3">The sequence shown here is derived from an EMBL/GenBank/DDBJ whole genome shotgun (WGS) entry which is preliminary data.</text>
</comment>
<dbReference type="AlphaFoldDB" id="A0A3E4WHD6"/>
<feature type="domain" description="Reverse transcriptase" evidence="2">
    <location>
        <begin position="48"/>
        <end position="270"/>
    </location>
</feature>
<accession>A0A3E4WHD6</accession>
<name>A0A3E4WHD6_9BACT</name>
<evidence type="ECO:0000259" key="2">
    <source>
        <dbReference type="PROSITE" id="PS50878"/>
    </source>
</evidence>
<proteinExistence type="inferred from homology"/>